<evidence type="ECO:0000259" key="5">
    <source>
        <dbReference type="Pfam" id="PF07992"/>
    </source>
</evidence>
<feature type="domain" description="Thioredoxin-like fold" evidence="6">
    <location>
        <begin position="505"/>
        <end position="574"/>
    </location>
</feature>
<dbReference type="PANTHER" id="PTHR48105">
    <property type="entry name" value="THIOREDOXIN REDUCTASE 1-RELATED-RELATED"/>
    <property type="match status" value="1"/>
</dbReference>
<keyword evidence="1" id="KW-0285">Flavoprotein</keyword>
<dbReference type="InterPro" id="IPR044141">
    <property type="entry name" value="AhpF_NTD_C"/>
</dbReference>
<proteinExistence type="predicted"/>
<evidence type="ECO:0000259" key="6">
    <source>
        <dbReference type="Pfam" id="PF13192"/>
    </source>
</evidence>
<protein>
    <submittedName>
        <fullName evidence="7">Thioredoxin reductase</fullName>
    </submittedName>
</protein>
<accession>A0A229VUZ6</accession>
<evidence type="ECO:0000256" key="2">
    <source>
        <dbReference type="ARBA" id="ARBA00023002"/>
    </source>
</evidence>
<dbReference type="Pfam" id="PF13192">
    <property type="entry name" value="Thioredoxin_3"/>
    <property type="match status" value="1"/>
</dbReference>
<dbReference type="NCBIfam" id="TIGR03143">
    <property type="entry name" value="AhpF_homolog"/>
    <property type="match status" value="1"/>
</dbReference>
<dbReference type="PRINTS" id="PR00368">
    <property type="entry name" value="FADPNR"/>
</dbReference>
<keyword evidence="8" id="KW-1185">Reference proteome</keyword>
<comment type="catalytic activity">
    <reaction evidence="3">
        <text>[thioredoxin]-dithiol + NADP(+) = [thioredoxin]-disulfide + NADPH + H(+)</text>
        <dbReference type="Rhea" id="RHEA:20345"/>
        <dbReference type="Rhea" id="RHEA-COMP:10698"/>
        <dbReference type="Rhea" id="RHEA-COMP:10700"/>
        <dbReference type="ChEBI" id="CHEBI:15378"/>
        <dbReference type="ChEBI" id="CHEBI:29950"/>
        <dbReference type="ChEBI" id="CHEBI:50058"/>
        <dbReference type="ChEBI" id="CHEBI:57783"/>
        <dbReference type="ChEBI" id="CHEBI:58349"/>
        <dbReference type="EC" id="1.8.1.9"/>
    </reaction>
</comment>
<dbReference type="InterPro" id="IPR012336">
    <property type="entry name" value="Thioredoxin-like_fold"/>
</dbReference>
<organism evidence="7 8">
    <name type="scientific">Bifidobacterium vansinderenii</name>
    <dbReference type="NCBI Taxonomy" id="1984871"/>
    <lineage>
        <taxon>Bacteria</taxon>
        <taxon>Bacillati</taxon>
        <taxon>Actinomycetota</taxon>
        <taxon>Actinomycetes</taxon>
        <taxon>Bifidobacteriales</taxon>
        <taxon>Bifidobacteriaceae</taxon>
        <taxon>Bifidobacterium</taxon>
    </lineage>
</organism>
<dbReference type="InterPro" id="IPR050097">
    <property type="entry name" value="Ferredoxin-NADP_redctase_2"/>
</dbReference>
<dbReference type="SUPFAM" id="SSF52833">
    <property type="entry name" value="Thioredoxin-like"/>
    <property type="match status" value="2"/>
</dbReference>
<dbReference type="Pfam" id="PF07992">
    <property type="entry name" value="Pyr_redox_2"/>
    <property type="match status" value="1"/>
</dbReference>
<feature type="compositionally biased region" description="Polar residues" evidence="4">
    <location>
        <begin position="355"/>
        <end position="367"/>
    </location>
</feature>
<dbReference type="InterPro" id="IPR023753">
    <property type="entry name" value="FAD/NAD-binding_dom"/>
</dbReference>
<dbReference type="PRINTS" id="PR00469">
    <property type="entry name" value="PNDRDTASEII"/>
</dbReference>
<reference evidence="7 8" key="1">
    <citation type="submission" date="2017-05" db="EMBL/GenBank/DDBJ databases">
        <title>Bifidobacterium vansinderenii sp. nov.</title>
        <authorList>
            <person name="Lugli G.A."/>
            <person name="Duranti S."/>
            <person name="Mangifesta M."/>
        </authorList>
    </citation>
    <scope>NUCLEOTIDE SEQUENCE [LARGE SCALE GENOMIC DNA]</scope>
    <source>
        <strain evidence="7 8">Tam10B</strain>
    </source>
</reference>
<comment type="caution">
    <text evidence="7">The sequence shown here is derived from an EMBL/GenBank/DDBJ whole genome shotgun (WGS) entry which is preliminary data.</text>
</comment>
<dbReference type="InterPro" id="IPR017561">
    <property type="entry name" value="AhpF_homologue_put"/>
</dbReference>
<name>A0A229VUZ6_9BIFI</name>
<dbReference type="RefSeq" id="WP_093961274.1">
    <property type="nucleotide sequence ID" value="NZ_NEWD01000038.1"/>
</dbReference>
<dbReference type="InterPro" id="IPR036188">
    <property type="entry name" value="FAD/NAD-bd_sf"/>
</dbReference>
<gene>
    <name evidence="7" type="ORF">Tam10B_2168</name>
</gene>
<dbReference type="AlphaFoldDB" id="A0A229VUZ6"/>
<evidence type="ECO:0000256" key="1">
    <source>
        <dbReference type="ARBA" id="ARBA00022630"/>
    </source>
</evidence>
<keyword evidence="2" id="KW-0560">Oxidoreductase</keyword>
<dbReference type="InterPro" id="IPR036249">
    <property type="entry name" value="Thioredoxin-like_sf"/>
</dbReference>
<evidence type="ECO:0000313" key="7">
    <source>
        <dbReference type="EMBL" id="OXM99421.1"/>
    </source>
</evidence>
<sequence length="586" mass="62562">MSNEHIYDVVIVGSGPAGLTAGIYAGRATMDTLIIEKDQVGGQVTTTSVVVNYPAVKEIEGTALMNLMKQQAEDFGVKIAHDDVTAYELDGDVKVLHGRNRDYRARAVIIASGAQPRQLGIPGEQKLRGRGVAYCSTCDGELFSGLQVFVVGGGYAAAEEADYLTRYARKVTVLVRGSQFSCPPLTAARALDNPKVEVLYNTEVESLDGDDYLTDATFVNNKTGEKTHYHVADGDNVFGMFIYVGTKPETTGLDALAKDDRGYITVDSWQRTSIPGVYAAGDVVSKPLRQIVTAASDGAIAATGAEEYVTAEKKRLGIPVVPKTAKSKTADVKNGNDGGAEAGAAKSTPKKPATVGQTSAISDSPSVPQHKGVWFSAEMKQQLVGIFNRLTEDVTLLQVDDGGQPSVELASFAKEFASMHERLHYRSVPADSDEGKAMIDTAAIVRYPVFVLLDKDGTYTGVKFSGIPTGHEVNSLVLGVYNIAGPGQAVEPELAERIKALPETHIEIGVSLTCHFCPDVVAACQHMAAMNPNVTAEMIDLGLFPELRKERRIMSVPATTINDGDILFGSQTLEQLVTACENAPAI</sequence>
<feature type="region of interest" description="Disordered" evidence="4">
    <location>
        <begin position="325"/>
        <end position="367"/>
    </location>
</feature>
<evidence type="ECO:0000256" key="4">
    <source>
        <dbReference type="SAM" id="MobiDB-lite"/>
    </source>
</evidence>
<dbReference type="CDD" id="cd03026">
    <property type="entry name" value="AhpF_NTD_C"/>
    <property type="match status" value="1"/>
</dbReference>
<dbReference type="Gene3D" id="3.40.30.80">
    <property type="match status" value="1"/>
</dbReference>
<dbReference type="Gene3D" id="3.50.50.60">
    <property type="entry name" value="FAD/NAD(P)-binding domain"/>
    <property type="match status" value="2"/>
</dbReference>
<dbReference type="CDD" id="cd02974">
    <property type="entry name" value="AhpF_NTD_N"/>
    <property type="match status" value="1"/>
</dbReference>
<dbReference type="OrthoDB" id="109585at2"/>
<dbReference type="GO" id="GO:0004791">
    <property type="term" value="F:thioredoxin-disulfide reductase (NADPH) activity"/>
    <property type="evidence" value="ECO:0007669"/>
    <property type="project" value="UniProtKB-EC"/>
</dbReference>
<evidence type="ECO:0000313" key="8">
    <source>
        <dbReference type="Proteomes" id="UP000215433"/>
    </source>
</evidence>
<feature type="domain" description="FAD/NAD(P)-binding" evidence="5">
    <location>
        <begin position="7"/>
        <end position="298"/>
    </location>
</feature>
<dbReference type="SUPFAM" id="SSF51905">
    <property type="entry name" value="FAD/NAD(P)-binding domain"/>
    <property type="match status" value="1"/>
</dbReference>
<evidence type="ECO:0000256" key="3">
    <source>
        <dbReference type="ARBA" id="ARBA00048132"/>
    </source>
</evidence>
<dbReference type="InterPro" id="IPR044142">
    <property type="entry name" value="AhpF_NTD_N"/>
</dbReference>
<dbReference type="EMBL" id="NEWD01000038">
    <property type="protein sequence ID" value="OXM99421.1"/>
    <property type="molecule type" value="Genomic_DNA"/>
</dbReference>
<dbReference type="Proteomes" id="UP000215433">
    <property type="component" value="Unassembled WGS sequence"/>
</dbReference>